<dbReference type="EMBL" id="CAJOBQ010001784">
    <property type="protein sequence ID" value="CAF4515408.1"/>
    <property type="molecule type" value="Genomic_DNA"/>
</dbReference>
<dbReference type="Proteomes" id="UP000663838">
    <property type="component" value="Unassembled WGS sequence"/>
</dbReference>
<evidence type="ECO:0000313" key="1">
    <source>
        <dbReference type="EMBL" id="CAF4515408.1"/>
    </source>
</evidence>
<reference evidence="1" key="1">
    <citation type="submission" date="2021-02" db="EMBL/GenBank/DDBJ databases">
        <authorList>
            <person name="Nowell W R."/>
        </authorList>
    </citation>
    <scope>NUCLEOTIDE SEQUENCE</scope>
</reference>
<gene>
    <name evidence="2" type="ORF">TOA249_LOCUS19427</name>
    <name evidence="1" type="ORF">TSG867_LOCUS22180</name>
</gene>
<accession>A0A820WG16</accession>
<comment type="caution">
    <text evidence="1">The sequence shown here is derived from an EMBL/GenBank/DDBJ whole genome shotgun (WGS) entry which is preliminary data.</text>
</comment>
<organism evidence="1 3">
    <name type="scientific">Rotaria socialis</name>
    <dbReference type="NCBI Taxonomy" id="392032"/>
    <lineage>
        <taxon>Eukaryota</taxon>
        <taxon>Metazoa</taxon>
        <taxon>Spiralia</taxon>
        <taxon>Gnathifera</taxon>
        <taxon>Rotifera</taxon>
        <taxon>Eurotatoria</taxon>
        <taxon>Bdelloidea</taxon>
        <taxon>Philodinida</taxon>
        <taxon>Philodinidae</taxon>
        <taxon>Rotaria</taxon>
    </lineage>
</organism>
<protein>
    <submittedName>
        <fullName evidence="1">Uncharacterized protein</fullName>
    </submittedName>
</protein>
<dbReference type="AlphaFoldDB" id="A0A820WG16"/>
<evidence type="ECO:0000313" key="2">
    <source>
        <dbReference type="EMBL" id="CAF4738017.1"/>
    </source>
</evidence>
<proteinExistence type="predicted"/>
<evidence type="ECO:0000313" key="3">
    <source>
        <dbReference type="Proteomes" id="UP000663862"/>
    </source>
</evidence>
<dbReference type="Proteomes" id="UP000663862">
    <property type="component" value="Unassembled WGS sequence"/>
</dbReference>
<dbReference type="EMBL" id="CAJOBS010001514">
    <property type="protein sequence ID" value="CAF4738017.1"/>
    <property type="molecule type" value="Genomic_DNA"/>
</dbReference>
<name>A0A820WG16_9BILA</name>
<sequence length="81" mass="9471">MPIDFLSRVDRKFTAFIFAMCADELLYIMQTAIQGNANQAEGVVLNYLLRSFEHVQQYTFWLEYSITIINQGMCQSNFYPT</sequence>